<keyword evidence="1" id="KW-0808">Transferase</keyword>
<dbReference type="Gene3D" id="2.160.10.10">
    <property type="entry name" value="Hexapeptide repeat proteins"/>
    <property type="match status" value="1"/>
</dbReference>
<evidence type="ECO:0000256" key="1">
    <source>
        <dbReference type="ARBA" id="ARBA00022679"/>
    </source>
</evidence>
<sequence length="95" mass="10012">MNNQVVIGENCTLRHSTTIGNKQSKEGGFTASPVIGNNVDIGSNVCIIGNILIGDNAMIGCGAVVVKNVPSDSVAVGNPTVIKLKDQDKYQYTYE</sequence>
<dbReference type="EMBL" id="JANHOH010000001">
    <property type="protein sequence ID" value="MCQ6956325.1"/>
    <property type="molecule type" value="Genomic_DNA"/>
</dbReference>
<evidence type="ECO:0000313" key="3">
    <source>
        <dbReference type="EMBL" id="MCQ6956325.1"/>
    </source>
</evidence>
<dbReference type="SUPFAM" id="SSF51161">
    <property type="entry name" value="Trimeric LpxA-like enzymes"/>
    <property type="match status" value="1"/>
</dbReference>
<reference evidence="3 4" key="1">
    <citation type="submission" date="2022-07" db="EMBL/GenBank/DDBJ databases">
        <title>Mucilaginibacter sp. JC4.</title>
        <authorList>
            <person name="Le V."/>
            <person name="Ko S.-R."/>
            <person name="Ahn C.-Y."/>
            <person name="Oh H.-M."/>
        </authorList>
    </citation>
    <scope>NUCLEOTIDE SEQUENCE [LARGE SCALE GENOMIC DNA]</scope>
    <source>
        <strain evidence="3 4">JC4</strain>
    </source>
</reference>
<evidence type="ECO:0000313" key="4">
    <source>
        <dbReference type="Proteomes" id="UP001204376"/>
    </source>
</evidence>
<keyword evidence="4" id="KW-1185">Reference proteome</keyword>
<dbReference type="Proteomes" id="UP001204376">
    <property type="component" value="Unassembled WGS sequence"/>
</dbReference>
<organism evidence="3 4">
    <name type="scientific">Mucilaginibacter aquariorum</name>
    <dbReference type="NCBI Taxonomy" id="2967225"/>
    <lineage>
        <taxon>Bacteria</taxon>
        <taxon>Pseudomonadati</taxon>
        <taxon>Bacteroidota</taxon>
        <taxon>Sphingobacteriia</taxon>
        <taxon>Sphingobacteriales</taxon>
        <taxon>Sphingobacteriaceae</taxon>
        <taxon>Mucilaginibacter</taxon>
    </lineage>
</organism>
<gene>
    <name evidence="3" type="ORF">NPE20_00055</name>
</gene>
<name>A0ABT1SVE5_9SPHI</name>
<keyword evidence="2" id="KW-0677">Repeat</keyword>
<evidence type="ECO:0000256" key="2">
    <source>
        <dbReference type="ARBA" id="ARBA00022737"/>
    </source>
</evidence>
<protein>
    <recommendedName>
        <fullName evidence="5">Serine acetyltransferase</fullName>
    </recommendedName>
</protein>
<dbReference type="PROSITE" id="PS00101">
    <property type="entry name" value="HEXAPEP_TRANSFERASES"/>
    <property type="match status" value="1"/>
</dbReference>
<dbReference type="InterPro" id="IPR018357">
    <property type="entry name" value="Hexapep_transf_CS"/>
</dbReference>
<proteinExistence type="predicted"/>
<comment type="caution">
    <text evidence="3">The sequence shown here is derived from an EMBL/GenBank/DDBJ whole genome shotgun (WGS) entry which is preliminary data.</text>
</comment>
<evidence type="ECO:0008006" key="5">
    <source>
        <dbReference type="Google" id="ProtNLM"/>
    </source>
</evidence>
<dbReference type="PANTHER" id="PTHR42811">
    <property type="entry name" value="SERINE ACETYLTRANSFERASE"/>
    <property type="match status" value="1"/>
</dbReference>
<dbReference type="InterPro" id="IPR011004">
    <property type="entry name" value="Trimer_LpxA-like_sf"/>
</dbReference>
<accession>A0ABT1SVE5</accession>